<dbReference type="FunFam" id="3.40.50.300:FF:000235">
    <property type="entry name" value="ATPase ASNA1"/>
    <property type="match status" value="1"/>
</dbReference>
<feature type="binding site" evidence="8">
    <location>
        <begin position="25"/>
        <end position="32"/>
    </location>
    <ligand>
        <name>ATP</name>
        <dbReference type="ChEBI" id="CHEBI:30616"/>
    </ligand>
</feature>
<keyword evidence="7 8" id="KW-0067">ATP-binding</keyword>
<dbReference type="Pfam" id="PF02374">
    <property type="entry name" value="ArsA_ATPase"/>
    <property type="match status" value="1"/>
</dbReference>
<dbReference type="GO" id="GO:0071816">
    <property type="term" value="P:tail-anchored membrane protein insertion into ER membrane"/>
    <property type="evidence" value="ECO:0007669"/>
    <property type="project" value="TreeGrafter"/>
</dbReference>
<dbReference type="SUPFAM" id="SSF52540">
    <property type="entry name" value="P-loop containing nucleoside triphosphate hydrolases"/>
    <property type="match status" value="1"/>
</dbReference>
<dbReference type="PANTHER" id="PTHR10803:SF3">
    <property type="entry name" value="ATPASE GET3"/>
    <property type="match status" value="1"/>
</dbReference>
<protein>
    <recommendedName>
        <fullName evidence="8">ATPase ASNA1 homolog</fullName>
        <ecNumber evidence="8">3.6.-.-</ecNumber>
    </recommendedName>
    <alternativeName>
        <fullName evidence="8">Arsenical pump-driving ATPase homolog</fullName>
    </alternativeName>
    <alternativeName>
        <fullName evidence="8">Arsenite-stimulated ATPase</fullName>
    </alternativeName>
</protein>
<feature type="domain" description="ArsA/GET3 Anion-transporting ATPase-like" evidence="9">
    <location>
        <begin position="18"/>
        <end position="303"/>
    </location>
</feature>
<feature type="binding site" evidence="8">
    <location>
        <position position="257"/>
    </location>
    <ligand>
        <name>Zn(2+)</name>
        <dbReference type="ChEBI" id="CHEBI:29105"/>
        <note>ligand shared between dimeric partners</note>
    </ligand>
</feature>
<dbReference type="Proteomes" id="UP000054632">
    <property type="component" value="Unassembled WGS sequence"/>
</dbReference>
<dbReference type="InterPro" id="IPR016300">
    <property type="entry name" value="ATPase_ArsA/GET3"/>
</dbReference>
<keyword evidence="4 8" id="KW-0547">Nucleotide-binding</keyword>
<keyword evidence="6 8" id="KW-0256">Endoplasmic reticulum</keyword>
<evidence type="ECO:0000313" key="11">
    <source>
        <dbReference type="Proteomes" id="UP000054632"/>
    </source>
</evidence>
<feature type="binding site" evidence="8">
    <location>
        <position position="241"/>
    </location>
    <ligand>
        <name>ATP</name>
        <dbReference type="ChEBI" id="CHEBI:30616"/>
    </ligand>
</feature>
<evidence type="ECO:0000256" key="4">
    <source>
        <dbReference type="ARBA" id="ARBA00022741"/>
    </source>
</evidence>
<evidence type="ECO:0000256" key="8">
    <source>
        <dbReference type="HAMAP-Rule" id="MF_03112"/>
    </source>
</evidence>
<evidence type="ECO:0000259" key="9">
    <source>
        <dbReference type="Pfam" id="PF02374"/>
    </source>
</evidence>
<dbReference type="EC" id="3.6.-.-" evidence="8"/>
<dbReference type="NCBIfam" id="TIGR00345">
    <property type="entry name" value="GET3_arsA_TRC40"/>
    <property type="match status" value="1"/>
</dbReference>
<dbReference type="InterPro" id="IPR027542">
    <property type="entry name" value="ATPase_ArsA/GET3_euk"/>
</dbReference>
<evidence type="ECO:0000256" key="2">
    <source>
        <dbReference type="ARBA" id="ARBA00022448"/>
    </source>
</evidence>
<keyword evidence="3 8" id="KW-0963">Cytoplasm</keyword>
<dbReference type="GO" id="GO:0043529">
    <property type="term" value="C:GET complex"/>
    <property type="evidence" value="ECO:0007669"/>
    <property type="project" value="TreeGrafter"/>
</dbReference>
<evidence type="ECO:0000256" key="7">
    <source>
        <dbReference type="ARBA" id="ARBA00022840"/>
    </source>
</evidence>
<feature type="active site" evidence="8">
    <location>
        <position position="54"/>
    </location>
</feature>
<comment type="function">
    <text evidence="8">ATPase required for the post-translational delivery of tail-anchored (TA) proteins to the endoplasmic reticulum. Recognizes and selectively binds the transmembrane domain of TA proteins in the cytosol. This complex then targets to the endoplasmic reticulum by membrane-bound receptors, where the tail-anchored protein is released for insertion. This process is regulated by ATP binding and hydrolysis. ATP binding drives the homodimer towards the closed dimer state, facilitating recognition of newly synthesized TA membrane proteins. ATP hydrolysis is required for insertion. Subsequently, the homodimer reverts towards the open dimer state, lowering its affinity for the membrane-bound receptor, and returning it to the cytosol to initiate a new round of targeting.</text>
</comment>
<evidence type="ECO:0000256" key="6">
    <source>
        <dbReference type="ARBA" id="ARBA00022824"/>
    </source>
</evidence>
<feature type="binding site" evidence="8">
    <location>
        <position position="214"/>
    </location>
    <ligand>
        <name>ATP</name>
        <dbReference type="ChEBI" id="CHEBI:30616"/>
    </ligand>
</feature>
<keyword evidence="8" id="KW-0479">Metal-binding</keyword>
<dbReference type="CDD" id="cd02035">
    <property type="entry name" value="ArsA"/>
    <property type="match status" value="1"/>
</dbReference>
<reference evidence="10 11" key="1">
    <citation type="submission" date="2015-01" db="EMBL/GenBank/DDBJ databases">
        <title>Evolution of Trichinella species and genotypes.</title>
        <authorList>
            <person name="Korhonen P.K."/>
            <person name="Edoardo P."/>
            <person name="Giuseppe L.R."/>
            <person name="Gasser R.B."/>
        </authorList>
    </citation>
    <scope>NUCLEOTIDE SEQUENCE [LARGE SCALE GENOMIC DNA]</scope>
    <source>
        <strain evidence="10">ISS13</strain>
    </source>
</reference>
<gene>
    <name evidence="10" type="primary">asna1</name>
    <name evidence="10" type="ORF">T4A_13335</name>
</gene>
<evidence type="ECO:0000256" key="1">
    <source>
        <dbReference type="ARBA" id="ARBA00011040"/>
    </source>
</evidence>
<comment type="similarity">
    <text evidence="1 8">Belongs to the arsA ATPase family.</text>
</comment>
<dbReference type="InterPro" id="IPR025723">
    <property type="entry name" value="ArsA/GET3_ATPase-like"/>
</dbReference>
<organism evidence="10 11">
    <name type="scientific">Trichinella pseudospiralis</name>
    <name type="common">Parasitic roundworm</name>
    <dbReference type="NCBI Taxonomy" id="6337"/>
    <lineage>
        <taxon>Eukaryota</taxon>
        <taxon>Metazoa</taxon>
        <taxon>Ecdysozoa</taxon>
        <taxon>Nematoda</taxon>
        <taxon>Enoplea</taxon>
        <taxon>Dorylaimia</taxon>
        <taxon>Trichinellida</taxon>
        <taxon>Trichinellidae</taxon>
        <taxon>Trichinella</taxon>
    </lineage>
</organism>
<keyword evidence="5 8" id="KW-0378">Hydrolase</keyword>
<name>A0A0V1EK77_TRIPS</name>
<dbReference type="HAMAP" id="MF_03112">
    <property type="entry name" value="Asna1_Get3"/>
    <property type="match status" value="1"/>
</dbReference>
<keyword evidence="2 8" id="KW-0813">Transport</keyword>
<dbReference type="PANTHER" id="PTHR10803">
    <property type="entry name" value="ARSENICAL PUMP-DRIVING ATPASE ARSENITE-TRANSLOCATING ATPASE"/>
    <property type="match status" value="1"/>
</dbReference>
<keyword evidence="8" id="KW-0862">Zinc</keyword>
<proteinExistence type="inferred from homology"/>
<comment type="subcellular location">
    <subcellularLocation>
        <location evidence="8">Cytoplasm</location>
    </subcellularLocation>
    <subcellularLocation>
        <location evidence="8">Endoplasmic reticulum</location>
    </subcellularLocation>
</comment>
<accession>A0A0V1EK77</accession>
<dbReference type="GO" id="GO:0005524">
    <property type="term" value="F:ATP binding"/>
    <property type="evidence" value="ECO:0007669"/>
    <property type="project" value="UniProtKB-UniRule"/>
</dbReference>
<comment type="caution">
    <text evidence="10">The sequence shown here is derived from an EMBL/GenBank/DDBJ whole genome shotgun (WGS) entry which is preliminary data.</text>
</comment>
<feature type="binding site" evidence="8">
    <location>
        <position position="254"/>
    </location>
    <ligand>
        <name>Zn(2+)</name>
        <dbReference type="ChEBI" id="CHEBI:29105"/>
        <note>ligand shared between dimeric partners</note>
    </ligand>
</feature>
<comment type="subunit">
    <text evidence="8">Homodimer.</text>
</comment>
<dbReference type="Gene3D" id="3.40.50.300">
    <property type="entry name" value="P-loop containing nucleotide triphosphate hydrolases"/>
    <property type="match status" value="1"/>
</dbReference>
<evidence type="ECO:0000256" key="5">
    <source>
        <dbReference type="ARBA" id="ARBA00022801"/>
    </source>
</evidence>
<evidence type="ECO:0000256" key="3">
    <source>
        <dbReference type="ARBA" id="ARBA00022490"/>
    </source>
</evidence>
<evidence type="ECO:0000313" key="10">
    <source>
        <dbReference type="EMBL" id="KRY73363.1"/>
    </source>
</evidence>
<dbReference type="AlphaFoldDB" id="A0A0V1EK77"/>
<sequence length="317" mass="35943">MGELAPTIQNIIDQQSLKWIFVGGKGGVGKTTLSCSLGIQLAKVRRRVLIVSTDPAHNISDAFSQKFTKTPTQVEGVENLFAMEIDPVVVNNAYSEDAMEEDNVLAQGRSILVDLASSFPDMNFDVVIFDTAPTGHTLRLLSLPDVVEKGIRTFMRLRRTFNPLARQIGSMFGMPEVDSNISQKIDDIYPSIQQISAQFKDREKTTFICVCIAEFLSVYETERLIQELCKLQIDTHNVIVNQLLYPDKAEEFKCRMCAARHRIQSKYLAEIEDLYSDFHIIKLPLQEREVRGVEDLSKFSENLLIPKKLERLTPENL</sequence>
<dbReference type="GO" id="GO:0016887">
    <property type="term" value="F:ATP hydrolysis activity"/>
    <property type="evidence" value="ECO:0007669"/>
    <property type="project" value="InterPro"/>
</dbReference>
<dbReference type="EMBL" id="JYDR01000035">
    <property type="protein sequence ID" value="KRY73363.1"/>
    <property type="molecule type" value="Genomic_DNA"/>
</dbReference>
<dbReference type="InterPro" id="IPR027417">
    <property type="entry name" value="P-loop_NTPase"/>
</dbReference>
<dbReference type="GO" id="GO:0046872">
    <property type="term" value="F:metal ion binding"/>
    <property type="evidence" value="ECO:0007669"/>
    <property type="project" value="UniProtKB-KW"/>
</dbReference>